<keyword evidence="4" id="KW-1185">Reference proteome</keyword>
<dbReference type="OrthoDB" id="1261156at2"/>
<dbReference type="AlphaFoldDB" id="A0A4Y8S577"/>
<dbReference type="Pfam" id="PF06713">
    <property type="entry name" value="bPH_4"/>
    <property type="match status" value="1"/>
</dbReference>
<proteinExistence type="predicted"/>
<keyword evidence="1" id="KW-0472">Membrane</keyword>
<dbReference type="RefSeq" id="WP_133235365.1">
    <property type="nucleotide sequence ID" value="NZ_SOZE01000034.1"/>
</dbReference>
<accession>A0A4Y8S577</accession>
<dbReference type="InterPro" id="IPR009589">
    <property type="entry name" value="PH_YyaB-like"/>
</dbReference>
<evidence type="ECO:0000313" key="4">
    <source>
        <dbReference type="Proteomes" id="UP000297540"/>
    </source>
</evidence>
<keyword evidence="1" id="KW-1133">Transmembrane helix</keyword>
<feature type="transmembrane region" description="Helical" evidence="1">
    <location>
        <begin position="37"/>
        <end position="59"/>
    </location>
</feature>
<dbReference type="Proteomes" id="UP000297540">
    <property type="component" value="Unassembled WGS sequence"/>
</dbReference>
<sequence length="139" mass="15528">MLNHAQKFPSKRGFVIFIPLIILLLIEVGYIAGGRYIGAVLLLAVMSAVFLPVFFNTYYTIQSDGMLKVKCGMFFNTIVDINSITKVEDTHSILSAPALSMDRLELFYNKFDSVVISPQDKAAFVAELQKINPGIRYNS</sequence>
<dbReference type="EMBL" id="SOZE01000034">
    <property type="protein sequence ID" value="TFF34123.1"/>
    <property type="molecule type" value="Genomic_DNA"/>
</dbReference>
<evidence type="ECO:0000259" key="2">
    <source>
        <dbReference type="Pfam" id="PF06713"/>
    </source>
</evidence>
<feature type="domain" description="Uncharacterized protein YyaB-like PH" evidence="2">
    <location>
        <begin position="57"/>
        <end position="132"/>
    </location>
</feature>
<keyword evidence="1" id="KW-0812">Transmembrane</keyword>
<name>A0A4Y8S577_9SPHI</name>
<evidence type="ECO:0000313" key="3">
    <source>
        <dbReference type="EMBL" id="TFF34123.1"/>
    </source>
</evidence>
<dbReference type="GO" id="GO:0030153">
    <property type="term" value="P:bacteriocin immunity"/>
    <property type="evidence" value="ECO:0007669"/>
    <property type="project" value="InterPro"/>
</dbReference>
<feature type="transmembrane region" description="Helical" evidence="1">
    <location>
        <begin position="12"/>
        <end position="31"/>
    </location>
</feature>
<protein>
    <recommendedName>
        <fullName evidence="2">Uncharacterized protein YyaB-like PH domain-containing protein</fullName>
    </recommendedName>
</protein>
<evidence type="ECO:0000256" key="1">
    <source>
        <dbReference type="SAM" id="Phobius"/>
    </source>
</evidence>
<organism evidence="3 4">
    <name type="scientific">Mucilaginibacter psychrotolerans</name>
    <dbReference type="NCBI Taxonomy" id="1524096"/>
    <lineage>
        <taxon>Bacteria</taxon>
        <taxon>Pseudomonadati</taxon>
        <taxon>Bacteroidota</taxon>
        <taxon>Sphingobacteriia</taxon>
        <taxon>Sphingobacteriales</taxon>
        <taxon>Sphingobacteriaceae</taxon>
        <taxon>Mucilaginibacter</taxon>
    </lineage>
</organism>
<comment type="caution">
    <text evidence="3">The sequence shown here is derived from an EMBL/GenBank/DDBJ whole genome shotgun (WGS) entry which is preliminary data.</text>
</comment>
<reference evidence="3 4" key="1">
    <citation type="journal article" date="2017" name="Int. J. Syst. Evol. Microbiol.">
        <title>Mucilaginibacterpsychrotolerans sp. nov., isolated from peatlands.</title>
        <authorList>
            <person name="Deng Y."/>
            <person name="Shen L."/>
            <person name="Xu B."/>
            <person name="Liu Y."/>
            <person name="Gu Z."/>
            <person name="Liu H."/>
            <person name="Zhou Y."/>
        </authorList>
    </citation>
    <scope>NUCLEOTIDE SEQUENCE [LARGE SCALE GENOMIC DNA]</scope>
    <source>
        <strain evidence="3 4">NH7-4</strain>
    </source>
</reference>
<gene>
    <name evidence="3" type="ORF">E2R66_23120</name>
</gene>